<dbReference type="InterPro" id="IPR000195">
    <property type="entry name" value="Rab-GAP-TBC_dom"/>
</dbReference>
<dbReference type="OrthoDB" id="294251at2759"/>
<feature type="compositionally biased region" description="Polar residues" evidence="1">
    <location>
        <begin position="433"/>
        <end position="445"/>
    </location>
</feature>
<feature type="region of interest" description="Disordered" evidence="1">
    <location>
        <begin position="433"/>
        <end position="505"/>
    </location>
</feature>
<dbReference type="AlphaFoldDB" id="A0A0C2S221"/>
<evidence type="ECO:0000259" key="2">
    <source>
        <dbReference type="Pfam" id="PF00566"/>
    </source>
</evidence>
<proteinExistence type="predicted"/>
<dbReference type="Proteomes" id="UP000054549">
    <property type="component" value="Unassembled WGS sequence"/>
</dbReference>
<name>A0A0C2S221_AMAMK</name>
<dbReference type="HOGENOM" id="CLU_318300_0_0_1"/>
<feature type="compositionally biased region" description="Polar residues" evidence="1">
    <location>
        <begin position="83"/>
        <end position="94"/>
    </location>
</feature>
<feature type="compositionally biased region" description="Basic and acidic residues" evidence="1">
    <location>
        <begin position="476"/>
        <end position="500"/>
    </location>
</feature>
<evidence type="ECO:0000256" key="1">
    <source>
        <dbReference type="SAM" id="MobiDB-lite"/>
    </source>
</evidence>
<feature type="domain" description="Rab-GAP TBC" evidence="2">
    <location>
        <begin position="828"/>
        <end position="903"/>
    </location>
</feature>
<dbReference type="EMBL" id="KN818404">
    <property type="protein sequence ID" value="KIL56700.1"/>
    <property type="molecule type" value="Genomic_DNA"/>
</dbReference>
<evidence type="ECO:0000313" key="4">
    <source>
        <dbReference type="Proteomes" id="UP000054549"/>
    </source>
</evidence>
<protein>
    <recommendedName>
        <fullName evidence="2">Rab-GAP TBC domain-containing protein</fullName>
    </recommendedName>
</protein>
<dbReference type="InParanoid" id="A0A0C2S221"/>
<feature type="region of interest" description="Disordered" evidence="1">
    <location>
        <begin position="596"/>
        <end position="631"/>
    </location>
</feature>
<accession>A0A0C2S221</accession>
<sequence length="914" mass="98304">MARMLDAIQLLDGNSEVLDHPLLWVLSAVYHNLASARGELEENSLLEGLYTDGGEEQHDVRRNQGVLVFSLSEAIVDEVPTSRSPANTIHLQSPSRERDGVPPTTVIDAPTIYKQDKWMITDWMGLENRPSPASSVDSNTSSITAAPPSEPTSSGLVVVKQPMRQDAKNDRACFKHGTLEISILNPTISTTPTPTTSVTVPTSTAPAVKRSSTPPTTEEKPASTDTASVHSKMSRKTSATVASTTSTTNNDSSVVLITSLRTTFPVPLASSAQDVSLVSSPSVHEQAGSSDVPSPKNIQGSSLRAIVHATRVMTSDYGSVLVDHGKYISPQVAELAHMLMKQGRDAGVLFREKGNEKLKDAVALTSTKKDDKFRGLSMGEAAMTLRAVARAATTTSATTVNASTPTKRSSVLLESIIPVSAKPPTQYLSKSAISNSYTSNPNRSTAKPAVPGWSAARPYTHTSLAGRRRRSYGKSRSGERGESAERDEWGEKEGHVGGESEDRDNDGALLTDRFGFVYDVSQYDVLLLLRARDCKSTAPACLTGVKIADRQEDNNWPDAVTIDLKKMTKKELKTKALQVEDHCSCDGSLVDFAPGPGQYAESVRSTSSGKSKRQCTTASSTSNSNSNSDRQVIAGGSFRTSLPTALSISATAVPPSATSVLSVTSDTPQHALQARRCGTRSSSKGAVWAEPRHVSSFTGSSATMANGGASLAAGGVAAILGMEIIGGLPVTKEERKEFDRLVRNGIPLICRAKVWLECSGGSEIKEPGLFQELLAVPQGREGLDGDDGPGNVVAEIKKDAGRTRMPLNVFLQVVLNFFPSPEMLTIETCHSRNPAVGYCQGMNLVAACICRRGRRLLGSLERILPEDFFSPSLLPSRHVHSFYYYLYVQEYIPKLYTHLHELDDLLLLVLILVH</sequence>
<feature type="compositionally biased region" description="Low complexity" evidence="1">
    <location>
        <begin position="616"/>
        <end position="628"/>
    </location>
</feature>
<dbReference type="Pfam" id="PF00566">
    <property type="entry name" value="RabGAP-TBC"/>
    <property type="match status" value="1"/>
</dbReference>
<dbReference type="SUPFAM" id="SSF47923">
    <property type="entry name" value="Ypt/Rab-GAP domain of gyp1p"/>
    <property type="match status" value="1"/>
</dbReference>
<feature type="region of interest" description="Disordered" evidence="1">
    <location>
        <begin position="185"/>
        <end position="248"/>
    </location>
</feature>
<dbReference type="STRING" id="946122.A0A0C2S221"/>
<feature type="region of interest" description="Disordered" evidence="1">
    <location>
        <begin position="83"/>
        <end position="106"/>
    </location>
</feature>
<feature type="compositionally biased region" description="Low complexity" evidence="1">
    <location>
        <begin position="237"/>
        <end position="248"/>
    </location>
</feature>
<organism evidence="3 4">
    <name type="scientific">Amanita muscaria (strain Koide BX008)</name>
    <dbReference type="NCBI Taxonomy" id="946122"/>
    <lineage>
        <taxon>Eukaryota</taxon>
        <taxon>Fungi</taxon>
        <taxon>Dikarya</taxon>
        <taxon>Basidiomycota</taxon>
        <taxon>Agaricomycotina</taxon>
        <taxon>Agaricomycetes</taxon>
        <taxon>Agaricomycetidae</taxon>
        <taxon>Agaricales</taxon>
        <taxon>Pluteineae</taxon>
        <taxon>Amanitaceae</taxon>
        <taxon>Amanita</taxon>
    </lineage>
</organism>
<gene>
    <name evidence="3" type="ORF">M378DRAFT_16831</name>
</gene>
<keyword evidence="4" id="KW-1185">Reference proteome</keyword>
<feature type="region of interest" description="Disordered" evidence="1">
    <location>
        <begin position="129"/>
        <end position="155"/>
    </location>
</feature>
<feature type="compositionally biased region" description="Polar residues" evidence="1">
    <location>
        <begin position="131"/>
        <end position="144"/>
    </location>
</feature>
<reference evidence="3 4" key="1">
    <citation type="submission" date="2014-04" db="EMBL/GenBank/DDBJ databases">
        <title>Evolutionary Origins and Diversification of the Mycorrhizal Mutualists.</title>
        <authorList>
            <consortium name="DOE Joint Genome Institute"/>
            <consortium name="Mycorrhizal Genomics Consortium"/>
            <person name="Kohler A."/>
            <person name="Kuo A."/>
            <person name="Nagy L.G."/>
            <person name="Floudas D."/>
            <person name="Copeland A."/>
            <person name="Barry K.W."/>
            <person name="Cichocki N."/>
            <person name="Veneault-Fourrey C."/>
            <person name="LaButti K."/>
            <person name="Lindquist E.A."/>
            <person name="Lipzen A."/>
            <person name="Lundell T."/>
            <person name="Morin E."/>
            <person name="Murat C."/>
            <person name="Riley R."/>
            <person name="Ohm R."/>
            <person name="Sun H."/>
            <person name="Tunlid A."/>
            <person name="Henrissat B."/>
            <person name="Grigoriev I.V."/>
            <person name="Hibbett D.S."/>
            <person name="Martin F."/>
        </authorList>
    </citation>
    <scope>NUCLEOTIDE SEQUENCE [LARGE SCALE GENOMIC DNA]</scope>
    <source>
        <strain evidence="3 4">Koide BX008</strain>
    </source>
</reference>
<evidence type="ECO:0000313" key="3">
    <source>
        <dbReference type="EMBL" id="KIL56700.1"/>
    </source>
</evidence>
<feature type="compositionally biased region" description="Low complexity" evidence="1">
    <location>
        <begin position="186"/>
        <end position="208"/>
    </location>
</feature>
<dbReference type="InterPro" id="IPR035969">
    <property type="entry name" value="Rab-GAP_TBC_sf"/>
</dbReference>